<evidence type="ECO:0000313" key="2">
    <source>
        <dbReference type="Proteomes" id="UP000502508"/>
    </source>
</evidence>
<reference evidence="1 2" key="2">
    <citation type="submission" date="2020-03" db="EMBL/GenBank/DDBJ databases">
        <authorList>
            <person name="Ichikawa N."/>
            <person name="Kimura A."/>
            <person name="Kitahashi Y."/>
            <person name="Uohara A."/>
        </authorList>
    </citation>
    <scope>NUCLEOTIDE SEQUENCE [LARGE SCALE GENOMIC DNA]</scope>
    <source>
        <strain evidence="1 2">NBRC 107702</strain>
    </source>
</reference>
<accession>A0A6F8XWV7</accession>
<gene>
    <name evidence="1" type="ORF">Pflav_047520</name>
</gene>
<dbReference type="KEGG" id="pfla:Pflav_047520"/>
<reference evidence="1 2" key="1">
    <citation type="submission" date="2020-03" db="EMBL/GenBank/DDBJ databases">
        <title>Whole genome shotgun sequence of Phytohabitans flavus NBRC 107702.</title>
        <authorList>
            <person name="Komaki H."/>
            <person name="Tamura T."/>
        </authorList>
    </citation>
    <scope>NUCLEOTIDE SEQUENCE [LARGE SCALE GENOMIC DNA]</scope>
    <source>
        <strain evidence="1 2">NBRC 107702</strain>
    </source>
</reference>
<evidence type="ECO:0000313" key="1">
    <source>
        <dbReference type="EMBL" id="BCB78342.1"/>
    </source>
</evidence>
<name>A0A6F8XWV7_9ACTN</name>
<dbReference type="AlphaFoldDB" id="A0A6F8XWV7"/>
<keyword evidence="2" id="KW-1185">Reference proteome</keyword>
<organism evidence="1 2">
    <name type="scientific">Phytohabitans flavus</name>
    <dbReference type="NCBI Taxonomy" id="1076124"/>
    <lineage>
        <taxon>Bacteria</taxon>
        <taxon>Bacillati</taxon>
        <taxon>Actinomycetota</taxon>
        <taxon>Actinomycetes</taxon>
        <taxon>Micromonosporales</taxon>
        <taxon>Micromonosporaceae</taxon>
    </lineage>
</organism>
<sequence length="122" mass="12758">MSASRSDDATGPAAIAARLPVDALIEEAAVGHVCDQACCPRVDLFEFQWRDAVEDPRGGAECEWRDVQAQLVDEASGKVLVDGGRAAHDCDVAVAGGFGCRPTSRSTGGPSRRARARTCCGP</sequence>
<dbReference type="EMBL" id="AP022870">
    <property type="protein sequence ID" value="BCB78342.1"/>
    <property type="molecule type" value="Genomic_DNA"/>
</dbReference>
<proteinExistence type="predicted"/>
<dbReference type="Proteomes" id="UP000502508">
    <property type="component" value="Chromosome"/>
</dbReference>
<protein>
    <submittedName>
        <fullName evidence="1">Uncharacterized protein</fullName>
    </submittedName>
</protein>